<dbReference type="Pfam" id="PF04055">
    <property type="entry name" value="Radical_SAM"/>
    <property type="match status" value="1"/>
</dbReference>
<dbReference type="InterPro" id="IPR058240">
    <property type="entry name" value="rSAM_sf"/>
</dbReference>
<dbReference type="AlphaFoldDB" id="A0A1V4QFB1"/>
<dbReference type="InterPro" id="IPR050377">
    <property type="entry name" value="Radical_SAM_PqqE_MftC-like"/>
</dbReference>
<evidence type="ECO:0000256" key="3">
    <source>
        <dbReference type="ARBA" id="ARBA00023004"/>
    </source>
</evidence>
<keyword evidence="4" id="KW-0411">Iron-sulfur</keyword>
<accession>A0A1V4QFB1</accession>
<dbReference type="PROSITE" id="PS51918">
    <property type="entry name" value="RADICAL_SAM"/>
    <property type="match status" value="1"/>
</dbReference>
<keyword evidence="3" id="KW-0408">Iron</keyword>
<evidence type="ECO:0000313" key="7">
    <source>
        <dbReference type="Proteomes" id="UP000191663"/>
    </source>
</evidence>
<proteinExistence type="predicted"/>
<protein>
    <recommendedName>
        <fullName evidence="5">Radical SAM core domain-containing protein</fullName>
    </recommendedName>
</protein>
<name>A0A1V4QFB1_UNCW3</name>
<dbReference type="Pfam" id="PF13186">
    <property type="entry name" value="SPASM"/>
    <property type="match status" value="1"/>
</dbReference>
<dbReference type="InterPro" id="IPR023885">
    <property type="entry name" value="4Fe4S-binding_SPASM_dom"/>
</dbReference>
<dbReference type="CDD" id="cd21109">
    <property type="entry name" value="SPASM"/>
    <property type="match status" value="1"/>
</dbReference>
<dbReference type="CDD" id="cd01335">
    <property type="entry name" value="Radical_SAM"/>
    <property type="match status" value="1"/>
</dbReference>
<comment type="caution">
    <text evidence="6">The sequence shown here is derived from an EMBL/GenBank/DDBJ whole genome shotgun (WGS) entry which is preliminary data.</text>
</comment>
<keyword evidence="2" id="KW-0479">Metal-binding</keyword>
<organism evidence="6 7">
    <name type="scientific">candidate division WOR-3 bacterium 4484_100</name>
    <dbReference type="NCBI Taxonomy" id="1936077"/>
    <lineage>
        <taxon>Bacteria</taxon>
        <taxon>Bacteria division WOR-3</taxon>
    </lineage>
</organism>
<dbReference type="EMBL" id="MUKB01000129">
    <property type="protein sequence ID" value="OPX17416.1"/>
    <property type="molecule type" value="Genomic_DNA"/>
</dbReference>
<evidence type="ECO:0000256" key="1">
    <source>
        <dbReference type="ARBA" id="ARBA00022691"/>
    </source>
</evidence>
<dbReference type="Proteomes" id="UP000191663">
    <property type="component" value="Unassembled WGS sequence"/>
</dbReference>
<dbReference type="InterPro" id="IPR007197">
    <property type="entry name" value="rSAM"/>
</dbReference>
<evidence type="ECO:0000256" key="2">
    <source>
        <dbReference type="ARBA" id="ARBA00022723"/>
    </source>
</evidence>
<dbReference type="GO" id="GO:0051536">
    <property type="term" value="F:iron-sulfur cluster binding"/>
    <property type="evidence" value="ECO:0007669"/>
    <property type="project" value="UniProtKB-KW"/>
</dbReference>
<gene>
    <name evidence="6" type="ORF">BXT86_06640</name>
</gene>
<dbReference type="SUPFAM" id="SSF102114">
    <property type="entry name" value="Radical SAM enzymes"/>
    <property type="match status" value="1"/>
</dbReference>
<sequence>MCFEKFRHPRKEINISQWRSIIDQLTRFAPRIHLSGGEPLLYPEIEELLIYINKRNLFLVVTTNGTFLKKLASVITETVNQINISIDGPQKLHDQIRGIPGTFDLIIEGVRKINEKKNRYPSIKVHSMINFESPETMFDVLEIARSINAEGVKFLFPLFVDESAIEFHREQLKGILNQDINYWRGADRVAPVFKNLDSIRSIIRKLKEEKRMDIEIFPKFNDEQLLKYYNPSDNFSSVYRGSCRAPWNTATILPDGALESCPDYILGNLQEEKFLTLWNCKKMRNLRMRIKERRFFSVCRGCCFFY</sequence>
<dbReference type="Gene3D" id="3.20.20.70">
    <property type="entry name" value="Aldolase class I"/>
    <property type="match status" value="1"/>
</dbReference>
<dbReference type="GO" id="GO:0046872">
    <property type="term" value="F:metal ion binding"/>
    <property type="evidence" value="ECO:0007669"/>
    <property type="project" value="UniProtKB-KW"/>
</dbReference>
<keyword evidence="1" id="KW-0949">S-adenosyl-L-methionine</keyword>
<evidence type="ECO:0000256" key="4">
    <source>
        <dbReference type="ARBA" id="ARBA00023014"/>
    </source>
</evidence>
<dbReference type="InterPro" id="IPR013785">
    <property type="entry name" value="Aldolase_TIM"/>
</dbReference>
<dbReference type="PANTHER" id="PTHR11228:SF35">
    <property type="entry name" value="MOLYBDENUM COFACTOR BIOSYNTHESIS PROTEIN A-RELATED"/>
    <property type="match status" value="1"/>
</dbReference>
<reference evidence="7" key="1">
    <citation type="submission" date="2017-01" db="EMBL/GenBank/DDBJ databases">
        <title>Novel pathways for hydrocarbon cycling and metabolic interdependencies in hydrothermal sediment communities.</title>
        <authorList>
            <person name="Dombrowski N."/>
            <person name="Seitz K."/>
            <person name="Teske A."/>
            <person name="Baker B."/>
        </authorList>
    </citation>
    <scope>NUCLEOTIDE SEQUENCE [LARGE SCALE GENOMIC DNA]</scope>
</reference>
<feature type="domain" description="Radical SAM core" evidence="5">
    <location>
        <begin position="1"/>
        <end position="200"/>
    </location>
</feature>
<dbReference type="PANTHER" id="PTHR11228">
    <property type="entry name" value="RADICAL SAM DOMAIN PROTEIN"/>
    <property type="match status" value="1"/>
</dbReference>
<evidence type="ECO:0000259" key="5">
    <source>
        <dbReference type="PROSITE" id="PS51918"/>
    </source>
</evidence>
<dbReference type="GO" id="GO:0003824">
    <property type="term" value="F:catalytic activity"/>
    <property type="evidence" value="ECO:0007669"/>
    <property type="project" value="InterPro"/>
</dbReference>
<evidence type="ECO:0000313" key="6">
    <source>
        <dbReference type="EMBL" id="OPX17416.1"/>
    </source>
</evidence>